<organism evidence="10 11">
    <name type="scientific">Thiolapillus brandeum</name>
    <dbReference type="NCBI Taxonomy" id="1076588"/>
    <lineage>
        <taxon>Bacteria</taxon>
        <taxon>Pseudomonadati</taxon>
        <taxon>Pseudomonadota</taxon>
        <taxon>Gammaproteobacteria</taxon>
        <taxon>Chromatiales</taxon>
        <taxon>Sedimenticolaceae</taxon>
        <taxon>Thiolapillus</taxon>
    </lineage>
</organism>
<feature type="domain" description="GEVED" evidence="9">
    <location>
        <begin position="1393"/>
        <end position="1468"/>
    </location>
</feature>
<feature type="region of interest" description="Disordered" evidence="4">
    <location>
        <begin position="2094"/>
        <end position="2125"/>
    </location>
</feature>
<feature type="domain" description="DUF11" evidence="7">
    <location>
        <begin position="1999"/>
        <end position="2108"/>
    </location>
</feature>
<feature type="domain" description="GEVED" evidence="9">
    <location>
        <begin position="1739"/>
        <end position="1810"/>
    </location>
</feature>
<dbReference type="InterPro" id="IPR047589">
    <property type="entry name" value="DUF11_rpt"/>
</dbReference>
<keyword evidence="3 6" id="KW-0732">Signal</keyword>
<feature type="compositionally biased region" description="Acidic residues" evidence="4">
    <location>
        <begin position="2096"/>
        <end position="2119"/>
    </location>
</feature>
<feature type="domain" description="DUF11" evidence="7">
    <location>
        <begin position="2267"/>
        <end position="2377"/>
    </location>
</feature>
<evidence type="ECO:0000256" key="3">
    <source>
        <dbReference type="ARBA" id="ARBA00022729"/>
    </source>
</evidence>
<feature type="region of interest" description="Disordered" evidence="4">
    <location>
        <begin position="2367"/>
        <end position="2386"/>
    </location>
</feature>
<dbReference type="Pfam" id="PF01345">
    <property type="entry name" value="DUF11"/>
    <property type="match status" value="5"/>
</dbReference>
<evidence type="ECO:0008006" key="12">
    <source>
        <dbReference type="Google" id="ProtNLM"/>
    </source>
</evidence>
<feature type="region of interest" description="Disordered" evidence="4">
    <location>
        <begin position="2630"/>
        <end position="2658"/>
    </location>
</feature>
<keyword evidence="2" id="KW-0964">Secreted</keyword>
<dbReference type="Pfam" id="PF17210">
    <property type="entry name" value="SdrD_B"/>
    <property type="match status" value="2"/>
</dbReference>
<evidence type="ECO:0000256" key="2">
    <source>
        <dbReference type="ARBA" id="ARBA00022525"/>
    </source>
</evidence>
<dbReference type="SUPFAM" id="SSF117074">
    <property type="entry name" value="Hypothetical protein PA1324"/>
    <property type="match status" value="3"/>
</dbReference>
<feature type="transmembrane region" description="Helical" evidence="5">
    <location>
        <begin position="2667"/>
        <end position="2685"/>
    </location>
</feature>
<reference evidence="10 11" key="1">
    <citation type="journal article" date="2014" name="PLoS ONE">
        <title>Physiological and genomic features of a novel sulfur-oxidizing gammaproteobacterium belonging to a previously uncultivated symbiotic lineage isolated from a hydrothermal vent.</title>
        <authorList>
            <person name="Nunoura T."/>
            <person name="Takaki Y."/>
            <person name="Kazama H."/>
            <person name="Kakuta J."/>
            <person name="Shimamura S."/>
            <person name="Makita H."/>
            <person name="Hirai M."/>
            <person name="Miyazaki M."/>
            <person name="Takai K."/>
        </authorList>
    </citation>
    <scope>NUCLEOTIDE SEQUENCE [LARGE SCALE GENOMIC DNA]</scope>
    <source>
        <strain evidence="10 11">Hiromi1</strain>
    </source>
</reference>
<sequence length="2692" mass="276072">MRIISVFRIRLALVLMLGMIVGPASAGINSKIVVNVDPGNTKHTGQTFSYILNYSCSLTSGDCVGGKIEDVLPPEVVFVSALGTTDVASITAPAVGSNGTVTFNMIDPLPAGNSGDLQINVRFPIGTTPDGTVASNTATSTNMGNPTSAGPVDVTAVADVSTVLSKTLLTNPSYLDHETQYRLRVFNNGELNISSLTVVDTLPLGDINATNTPVFLGATPAADCEPGCVNTKLASPYQLQWTGLSVNAGQNRDITVRVRYESTDFSPGSSVTNSFTANGVPFGEVNPQDFGIGETTHTVVTFVPDPDPSFDKSEGGPIPPAISTVPDNGQEYYYYFYPRNAGNVDLSNMIIEDTLPTNVAVTVTRVATGRYNGLADYAAGVGVRVEYERSDQVGTWQLLGSSPDTATNTVLNAPSLPANVNITKVRWLYGTAAPGMAPATWGNRPRIYAKIFNPDAAGNPVVAGANVENCADLLSEYPAGTALPARHDCVNFNIADPYVRFSPDKTDMTNSGPYFAGDTINWRVRPGLSSYSSTDLPLNQLVLTDLLPVDLIYAGNQTFDTATSGVPAPDVFEQIDNYQNTGRTLLRWTWTAAGDFPRNTYAYIRYDTTVRNGAPLGSLGNTFGMQHNAPLGERCSGSSIADVLDMDGDGSTADRRCTRNRTVNVQAVAQLVSSKKVQASCDANFTATSDGQLPGAPFQYKIDVTNVGTVPMEDFVLVDILPFVGDTGVVDTLPRGSQWTPSLVSPIAAPSGVTVYYSTSGNPCRGEVGGPTTSCDAPNWSSVPPTPISDVRSVKFEFTGPPAVSYDTREMTINMMAPAGINPGEFAYNSFAWRAYRTDLGTPLGAEPNKVGTDLGSCTGASLGDFVWIDTNGDGIQNDGPTGLNDVQMFLYAPGMDGVPGTFDDVQLGTTLTSMGPGGQSGWYNFPGLSAGDYYVCMDAPATYSITSANMGGDPAMDSNINPATSCSGLVTLAVNEDNPTIDAGLVPSGTASLGNYVWFDYNGDGIQNEAPMDGVNGVTVELYVDNGDGTPGAGDTLVATQATADDINGFPGYYRFDGLAPGVPYYVKFSLPASASGFTLANQGGDDTVDSDANVTTGYGQIVSLTAGEYDPSHDAGITLPTGGLLLGNQVWLETDNDGIFEPQSGETGINGVRLSLYKDVNGDGIPSINEYAGATFTVTANGLDGRYEFGALDGGDYLVVVDLSNFSGSGALAGLQTCTGNDPAPDPDDNFNGDDNGTYIGAVLGSLPVSLTPNGEPVTDGDSDNNTNLSVDFCFTSTSVVVPAYDYGDNPDVLAGSGTLEYQTTALDVGASHQLGAASPFLGDCVDADNGVYQDVQAQRDDNTQFGITHGSCATAGEDEDGVSFSSTSLLPGAPLDVTVSVGAGSPAGCNVSGWIDWDHDGNFAAAEQVINAVAVSAGASTVLNLTVPAGQAPGPVYSRFRCTTAAGAIAATGALADGEVEDYRLDVLGEDWGDLPDSYGTALASGGPSHQVDPGNPLMLGACVDTETDGQPGANANDDDLNLGSTTVGVCADDEDGVSLVNGSNELFACQSNSISVTANRNALLDAWVDFDGDGAFQAGEQIFSSQALNAGVNTLQVTVPCDAVNGNTYARFRISSTGGLSTGGSAPDGEVEDYQVVINGSDFGDAASTFPVTQAAGGAVHGVAASNPMYLGSCVDTEVDGQPSANADGDDLDTGLGTVGTCSGNDDEDGVVFTGSIAACLDSSITVTANVAGVLDAWMDFDGDGSWTAAERIFNGQALNAGANNLSFNVPCTAVLGSEQLRFRFSSAGVSAPGGSSPDGEVEDYVATVMSTDFGDLPDGYGTLLASNGAVHVFDATSTLYLGSCVDGEQDGIPGATDTGDDNAAGSPVAGICSGTDDEDGVVFVQPWVAGNNTDVTVTASAAGVLDAWADFNGDGDFADAGERIASGVSVAAGANVLTVAVPGTAIPGNIHTRFRLSSAGVPEPTGVAPDGEVEDHLVSLILSTDLMLEKAVSLTTDVDGSGGYTLGDVVTFTLTLTNQGPNDATGVDVQDVIPDGYTNITNISGGGILTGGNTINWLGISLNNGAVLSLSFDATLTGTGNYTNIAQVMDADQDDPDSTPGNDDGDQSEDDEDNATPGVDPVIDLSLVKSVSLNTDADGSGSVTAGDTVTFTLALANAGPANATGVGVRDVVPSGFSGISAISNGGVLSGANIDWTGLSVAAGGSLNLTFNAVVGASGSYTNVAQVTAANEFDIDSTPNNDDGDQSEDDESSVVLNVGATIDLQLQKSISNMTPQVGDVVTFTLLLSNTGLDTATGVSVEDVVPAGYGNITNISSGGVLAGSSITWSGMTVAVGTPVTLTFDATVLPNGPYRNTAQVTAANEFDIDSNPNNDDGDQSEDDEDFAEPNVQQVIDLSLVKSVVLSIDADGSGDYTPGDTVHFSIDVNNAGPNAATGVAVMDVVPSGFSGISNISNGGTLSGATITWTGLSVAVNGTLTLGFDAVVELSGDHTNVAEVVGADQTDSDSTPGNGDPSEDDQDDAGLTPSDVIDLSLIKTVSGGPIYAVGDVVTFTLTVSNAGPSTATGVEVTDPVPVGFHDIGGISNSGVLNGNTIVWSGLSIPAGSSLALTFQATVASGPHNNIAEVTGANEFDPDSTPGNNDPGEDDLGSVDLSLEPPEPVPAVSVWMLMLMSLLLGLMGTVKRIRRNN</sequence>
<evidence type="ECO:0000256" key="1">
    <source>
        <dbReference type="ARBA" id="ARBA00004613"/>
    </source>
</evidence>
<evidence type="ECO:0000313" key="10">
    <source>
        <dbReference type="EMBL" id="BAO45571.1"/>
    </source>
</evidence>
<dbReference type="PANTHER" id="PTHR34819:SF3">
    <property type="entry name" value="CELL SURFACE PROTEIN"/>
    <property type="match status" value="1"/>
</dbReference>
<dbReference type="Pfam" id="PF20009">
    <property type="entry name" value="GEVED"/>
    <property type="match status" value="4"/>
</dbReference>
<dbReference type="RefSeq" id="WP_041069376.1">
    <property type="nucleotide sequence ID" value="NZ_AP012273.1"/>
</dbReference>
<dbReference type="KEGG" id="tbn:TBH_C2665"/>
<keyword evidence="5" id="KW-0812">Transmembrane</keyword>
<feature type="domain" description="DUF11" evidence="7">
    <location>
        <begin position="2534"/>
        <end position="2644"/>
    </location>
</feature>
<feature type="domain" description="GEVED" evidence="9">
    <location>
        <begin position="1910"/>
        <end position="1983"/>
    </location>
</feature>
<dbReference type="EMBL" id="AP012273">
    <property type="protein sequence ID" value="BAO45571.1"/>
    <property type="molecule type" value="Genomic_DNA"/>
</dbReference>
<dbReference type="InterPro" id="IPR045474">
    <property type="entry name" value="GEVED"/>
</dbReference>
<evidence type="ECO:0000313" key="11">
    <source>
        <dbReference type="Proteomes" id="UP000031631"/>
    </source>
</evidence>
<proteinExistence type="predicted"/>
<dbReference type="Gene3D" id="2.60.40.10">
    <property type="entry name" value="Immunoglobulins"/>
    <property type="match status" value="7"/>
</dbReference>
<feature type="domain" description="GEVED" evidence="9">
    <location>
        <begin position="1569"/>
        <end position="1640"/>
    </location>
</feature>
<feature type="signal peptide" evidence="6">
    <location>
        <begin position="1"/>
        <end position="26"/>
    </location>
</feature>
<feature type="compositionally biased region" description="Acidic residues" evidence="4">
    <location>
        <begin position="2377"/>
        <end position="2386"/>
    </location>
</feature>
<feature type="domain" description="SD-repeat containing protein B" evidence="8">
    <location>
        <begin position="861"/>
        <end position="986"/>
    </location>
</feature>
<dbReference type="InterPro" id="IPR013783">
    <property type="entry name" value="Ig-like_fold"/>
</dbReference>
<dbReference type="InterPro" id="IPR051172">
    <property type="entry name" value="Chlamydia_OmcB"/>
</dbReference>
<feature type="region of interest" description="Disordered" evidence="4">
    <location>
        <begin position="2501"/>
        <end position="2527"/>
    </location>
</feature>
<feature type="domain" description="SD-repeat containing protein B" evidence="8">
    <location>
        <begin position="992"/>
        <end position="1119"/>
    </location>
</feature>
<feature type="domain" description="DUF11" evidence="7">
    <location>
        <begin position="2416"/>
        <end position="2511"/>
    </location>
</feature>
<protein>
    <recommendedName>
        <fullName evidence="12">DUF11 domain-containing protein</fullName>
    </recommendedName>
</protein>
<name>A0A7U6GKY5_9GAMM</name>
<comment type="subcellular location">
    <subcellularLocation>
        <location evidence="1">Secreted</location>
    </subcellularLocation>
</comment>
<feature type="chain" id="PRO_5031383248" description="DUF11 domain-containing protein" evidence="6">
    <location>
        <begin position="27"/>
        <end position="2692"/>
    </location>
</feature>
<keyword evidence="11" id="KW-1185">Reference proteome</keyword>
<accession>A0A7U6GKY5</accession>
<evidence type="ECO:0000259" key="7">
    <source>
        <dbReference type="Pfam" id="PF01345"/>
    </source>
</evidence>
<dbReference type="Proteomes" id="UP000031631">
    <property type="component" value="Chromosome"/>
</dbReference>
<dbReference type="InterPro" id="IPR033764">
    <property type="entry name" value="Sdr_B"/>
</dbReference>
<keyword evidence="5" id="KW-0472">Membrane</keyword>
<feature type="domain" description="DUF11" evidence="7">
    <location>
        <begin position="2145"/>
        <end position="2246"/>
    </location>
</feature>
<evidence type="ECO:0000256" key="4">
    <source>
        <dbReference type="SAM" id="MobiDB-lite"/>
    </source>
</evidence>
<dbReference type="NCBIfam" id="TIGR01451">
    <property type="entry name" value="B_ant_repeat"/>
    <property type="match status" value="5"/>
</dbReference>
<evidence type="ECO:0000259" key="9">
    <source>
        <dbReference type="Pfam" id="PF20009"/>
    </source>
</evidence>
<gene>
    <name evidence="10" type="ORF">TBH_C2665</name>
</gene>
<dbReference type="OrthoDB" id="28717at2"/>
<dbReference type="GO" id="GO:0005576">
    <property type="term" value="C:extracellular region"/>
    <property type="evidence" value="ECO:0007669"/>
    <property type="project" value="UniProtKB-SubCell"/>
</dbReference>
<dbReference type="PANTHER" id="PTHR34819">
    <property type="entry name" value="LARGE CYSTEINE-RICH PERIPLASMIC PROTEIN OMCB"/>
    <property type="match status" value="1"/>
</dbReference>
<dbReference type="InterPro" id="IPR001434">
    <property type="entry name" value="OmcB-like_DUF11"/>
</dbReference>
<keyword evidence="5" id="KW-1133">Transmembrane helix</keyword>
<evidence type="ECO:0000259" key="8">
    <source>
        <dbReference type="Pfam" id="PF17210"/>
    </source>
</evidence>
<evidence type="ECO:0000256" key="5">
    <source>
        <dbReference type="SAM" id="Phobius"/>
    </source>
</evidence>
<evidence type="ECO:0000256" key="6">
    <source>
        <dbReference type="SAM" id="SignalP"/>
    </source>
</evidence>